<evidence type="ECO:0000259" key="2">
    <source>
        <dbReference type="Pfam" id="PF13166"/>
    </source>
</evidence>
<evidence type="ECO:0000313" key="3">
    <source>
        <dbReference type="EMBL" id="PTD16868.1"/>
    </source>
</evidence>
<proteinExistence type="predicted"/>
<dbReference type="InterPro" id="IPR026866">
    <property type="entry name" value="CR006_AAA"/>
</dbReference>
<feature type="domain" description="Protein CR006 P-loop" evidence="2">
    <location>
        <begin position="251"/>
        <end position="689"/>
    </location>
</feature>
<reference evidence="3 4" key="1">
    <citation type="submission" date="2017-11" db="EMBL/GenBank/DDBJ databases">
        <title>Sphingomonas oleivorans sp. nov., isolated from oil-contaminated soil.</title>
        <authorList>
            <person name="Wang L."/>
            <person name="Chen L."/>
        </authorList>
    </citation>
    <scope>NUCLEOTIDE SEQUENCE [LARGE SCALE GENOMIC DNA]</scope>
    <source>
        <strain evidence="3 4">K101</strain>
    </source>
</reference>
<dbReference type="Pfam" id="PF13166">
    <property type="entry name" value="AAA_13"/>
    <property type="match status" value="1"/>
</dbReference>
<dbReference type="Gene3D" id="3.40.50.300">
    <property type="entry name" value="P-loop containing nucleotide triphosphate hydrolases"/>
    <property type="match status" value="1"/>
</dbReference>
<keyword evidence="4" id="KW-1185">Reference proteome</keyword>
<feature type="coiled-coil region" evidence="1">
    <location>
        <begin position="134"/>
        <end position="197"/>
    </location>
</feature>
<organism evidence="3 4">
    <name type="scientific">Edaphosphingomonas fennica</name>
    <dbReference type="NCBI Taxonomy" id="114404"/>
    <lineage>
        <taxon>Bacteria</taxon>
        <taxon>Pseudomonadati</taxon>
        <taxon>Pseudomonadota</taxon>
        <taxon>Alphaproteobacteria</taxon>
        <taxon>Sphingomonadales</taxon>
        <taxon>Rhizorhabdaceae</taxon>
        <taxon>Edaphosphingomonas</taxon>
    </lineage>
</organism>
<evidence type="ECO:0000313" key="4">
    <source>
        <dbReference type="Proteomes" id="UP000241206"/>
    </source>
</evidence>
<gene>
    <name evidence="3" type="ORF">CV103_19795</name>
</gene>
<sequence>MTVERFQLLRNVGQFDSVIAGAQLALTPLTLIYAENGRGKTTLATIFRSLSTGDAALIQDRHRLGADHPPHVVLSVGGGQAVYQNGGWQQPLPRIAVFDDAFVAENICSGIEIDTSHRQNLHELILGAQGVALNATLQQHIVAIEQHNRELRQKEAAIPAAQRAGLTVDAFCALPADDAIDARIQEAERNLAAAQAADAIRQREAFLPLSLPGFDIAAVRELLARTLPDLQAEAAAQVRDHLRRLGRGGEAWVGEGMTRIAGASADQDGDTCPFCAQELENSPLIRHYEAYFSEAYNGLKSAIVETGKATAAMHDGEIQAAFERAVRIAVQNGTFWRGFMEVPEIDVDTAAILRNWTAARDAVLTVLRAKAAAPLEAMTLPPEAIAAVEAYERDARAVMAVSATLTACNDRIALVKEQAAAANVAALTADLARVQAVKARHTAPLNVACDAYVAEKEAKTRTEGLRDTARAALDQYRNTIFPLYEQSINDYLGRFNAGFRLGAVGSVNTRAGSSASYNVVINNVSVGLTAANGGPSFRTTLSAGDRNTLALAFFFASLEREANLADKIVVIDDPMTSLDEHRSLTTVQEVRGLVGRVRQVIVLSHSKPFLCAIWEQADTQTRSALRIDRDGTGSTLAAWDVHQDCITEHDRRHALVSGHIRAANPANERAVAQALRPILEAYLRVAYPAEFPPGATLGRFITIARQRAGQPNPIMAVADIDELDRLRVYANRFHHDSNAAWQTAAINDQELTSFAERTLRFTSRR</sequence>
<accession>A0A2T4HM76</accession>
<protein>
    <recommendedName>
        <fullName evidence="2">Protein CR006 P-loop domain-containing protein</fullName>
    </recommendedName>
</protein>
<dbReference type="RefSeq" id="WP_107395921.1">
    <property type="nucleotide sequence ID" value="NZ_PHHF01000077.1"/>
</dbReference>
<dbReference type="InterPro" id="IPR027417">
    <property type="entry name" value="P-loop_NTPase"/>
</dbReference>
<dbReference type="AlphaFoldDB" id="A0A2T4HM76"/>
<dbReference type="PANTHER" id="PTHR32182:SF0">
    <property type="entry name" value="DNA REPLICATION AND REPAIR PROTEIN RECF"/>
    <property type="match status" value="1"/>
</dbReference>
<name>A0A2T4HM76_9SPHN</name>
<dbReference type="PANTHER" id="PTHR32182">
    <property type="entry name" value="DNA REPLICATION AND REPAIR PROTEIN RECF"/>
    <property type="match status" value="1"/>
</dbReference>
<keyword evidence="1" id="KW-0175">Coiled coil</keyword>
<dbReference type="EMBL" id="PHHF01000077">
    <property type="protein sequence ID" value="PTD16868.1"/>
    <property type="molecule type" value="Genomic_DNA"/>
</dbReference>
<comment type="caution">
    <text evidence="3">The sequence shown here is derived from an EMBL/GenBank/DDBJ whole genome shotgun (WGS) entry which is preliminary data.</text>
</comment>
<dbReference type="Proteomes" id="UP000241206">
    <property type="component" value="Unassembled WGS sequence"/>
</dbReference>
<evidence type="ECO:0000256" key="1">
    <source>
        <dbReference type="SAM" id="Coils"/>
    </source>
</evidence>
<dbReference type="GO" id="GO:0000731">
    <property type="term" value="P:DNA synthesis involved in DNA repair"/>
    <property type="evidence" value="ECO:0007669"/>
    <property type="project" value="TreeGrafter"/>
</dbReference>
<dbReference type="SUPFAM" id="SSF52540">
    <property type="entry name" value="P-loop containing nucleoside triphosphate hydrolases"/>
    <property type="match status" value="1"/>
</dbReference>
<dbReference type="GO" id="GO:0006302">
    <property type="term" value="P:double-strand break repair"/>
    <property type="evidence" value="ECO:0007669"/>
    <property type="project" value="TreeGrafter"/>
</dbReference>